<dbReference type="EMBL" id="ASHM01008044">
    <property type="protein sequence ID" value="PNY15876.1"/>
    <property type="molecule type" value="Genomic_DNA"/>
</dbReference>
<sequence>MKILKDKEIIEKRILTKAMVAIKRTSIKLSEALEKKEKAEKLLENPERAESLQKQEMDKEGITEEE</sequence>
<dbReference type="Proteomes" id="UP000236291">
    <property type="component" value="Unassembled WGS sequence"/>
</dbReference>
<proteinExistence type="predicted"/>
<gene>
    <name evidence="2" type="ORF">L195_g012455</name>
    <name evidence="3" type="ORF">L195_g012583</name>
</gene>
<evidence type="ECO:0000313" key="3">
    <source>
        <dbReference type="EMBL" id="PNY15876.1"/>
    </source>
</evidence>
<reference evidence="3 4" key="1">
    <citation type="journal article" date="2014" name="Am. J. Bot.">
        <title>Genome assembly and annotation for red clover (Trifolium pratense; Fabaceae).</title>
        <authorList>
            <person name="Istvanek J."/>
            <person name="Jaros M."/>
            <person name="Krenek A."/>
            <person name="Repkova J."/>
        </authorList>
    </citation>
    <scope>NUCLEOTIDE SEQUENCE [LARGE SCALE GENOMIC DNA]</scope>
    <source>
        <strain evidence="4">cv. Tatra</strain>
        <tissue evidence="3">Young leaves</tissue>
    </source>
</reference>
<evidence type="ECO:0000313" key="4">
    <source>
        <dbReference type="Proteomes" id="UP000236291"/>
    </source>
</evidence>
<comment type="caution">
    <text evidence="3">The sequence shown here is derived from an EMBL/GenBank/DDBJ whole genome shotgun (WGS) entry which is preliminary data.</text>
</comment>
<dbReference type="AlphaFoldDB" id="A0A2K3PKQ8"/>
<reference evidence="3 4" key="2">
    <citation type="journal article" date="2017" name="Front. Plant Sci.">
        <title>Gene Classification and Mining of Molecular Markers Useful in Red Clover (Trifolium pratense) Breeding.</title>
        <authorList>
            <person name="Istvanek J."/>
            <person name="Dluhosova J."/>
            <person name="Dluhos P."/>
            <person name="Patkova L."/>
            <person name="Nedelnik J."/>
            <person name="Repkova J."/>
        </authorList>
    </citation>
    <scope>NUCLEOTIDE SEQUENCE [LARGE SCALE GENOMIC DNA]</scope>
    <source>
        <strain evidence="4">cv. Tatra</strain>
        <tissue evidence="3">Young leaves</tissue>
    </source>
</reference>
<name>A0A2K3PKQ8_TRIPR</name>
<protein>
    <submittedName>
        <fullName evidence="3">Chloroplastic group IIA intron splicing facilitator</fullName>
    </submittedName>
</protein>
<organism evidence="3 4">
    <name type="scientific">Trifolium pratense</name>
    <name type="common">Red clover</name>
    <dbReference type="NCBI Taxonomy" id="57577"/>
    <lineage>
        <taxon>Eukaryota</taxon>
        <taxon>Viridiplantae</taxon>
        <taxon>Streptophyta</taxon>
        <taxon>Embryophyta</taxon>
        <taxon>Tracheophyta</taxon>
        <taxon>Spermatophyta</taxon>
        <taxon>Magnoliopsida</taxon>
        <taxon>eudicotyledons</taxon>
        <taxon>Gunneridae</taxon>
        <taxon>Pentapetalae</taxon>
        <taxon>rosids</taxon>
        <taxon>fabids</taxon>
        <taxon>Fabales</taxon>
        <taxon>Fabaceae</taxon>
        <taxon>Papilionoideae</taxon>
        <taxon>50 kb inversion clade</taxon>
        <taxon>NPAAA clade</taxon>
        <taxon>Hologalegina</taxon>
        <taxon>IRL clade</taxon>
        <taxon>Trifolieae</taxon>
        <taxon>Trifolium</taxon>
    </lineage>
</organism>
<feature type="region of interest" description="Disordered" evidence="1">
    <location>
        <begin position="38"/>
        <end position="66"/>
    </location>
</feature>
<evidence type="ECO:0000313" key="2">
    <source>
        <dbReference type="EMBL" id="PNY15752.1"/>
    </source>
</evidence>
<accession>A0A2K3PKQ8</accession>
<evidence type="ECO:0000256" key="1">
    <source>
        <dbReference type="SAM" id="MobiDB-lite"/>
    </source>
</evidence>
<dbReference type="EMBL" id="ASHM01007941">
    <property type="protein sequence ID" value="PNY15752.1"/>
    <property type="molecule type" value="Genomic_DNA"/>
</dbReference>